<evidence type="ECO:0000313" key="1">
    <source>
        <dbReference type="EMBL" id="SDJ37811.1"/>
    </source>
</evidence>
<reference evidence="1 2" key="1">
    <citation type="submission" date="2016-10" db="EMBL/GenBank/DDBJ databases">
        <authorList>
            <person name="de Groot N.N."/>
        </authorList>
    </citation>
    <scope>NUCLEOTIDE SEQUENCE [LARGE SCALE GENOMIC DNA]</scope>
    <source>
        <strain evidence="1 2">CGMCC 1.5058</strain>
    </source>
</reference>
<gene>
    <name evidence="1" type="ORF">SAMN05421804_11615</name>
</gene>
<dbReference type="InterPro" id="IPR010144">
    <property type="entry name" value="CRISPR-assoc_prot_Csd1-typ"/>
</dbReference>
<name>A0A1G8T8P1_9CLOT</name>
<evidence type="ECO:0000313" key="2">
    <source>
        <dbReference type="Proteomes" id="UP000183255"/>
    </source>
</evidence>
<sequence length="623" mass="72229">MSWIKSLYDTYENNKSIIGKEENGSILLPIFHITSKSHLTVSLNEKGEFLDAIPVEDDENIIIPCTEESSVRAGSKAASHVLNDKIQYLAKDYDKYGDKYHGYSDYMEKLGAWYYYNPSNKKIKAVYQYVEKGTLIDDLIKASIFEIFEGGLVWGPQAKGKIKVDPRDFYIRWQVESRNMLEEYRTWKDLELYDQWIEYYLSTRTEEGFCYVLGKHAPLESKHPKSIYNMCANAKIISSNDTSDFTFRGRFNVAQEAYGLSYEVSQKAHNALKWLIAKQGYNRGKKTVICWVNSSMDLPDPLADNFGLDVFEEEQITAGATADDIAHKLKLELSGYRKKFEEETLVHLMELESVTDGRLSITYYQEIRISDYISRLEKWYETSAWMQRYRPYGNKEGPSEFIGVPSPYNIAQVAYGLNKSVDETLKQKTISRLLTCIVEGTKIPQDLVELAFRKTVNRPAFEDKWSYEKSLSITCSLIKKYYYDYEREVYIMALDRERNSRDYLYGRLLAVAQNIEQWALQKTGEERLTNADRLMARFSTHPFSTWQIIELSIKPYLSKIGGGGAASREKLLDEIMGLFNPEDYTAEKPLTGEFLLGYHCQREDFRSKSKEQDNEKAENKEEV</sequence>
<dbReference type="AlphaFoldDB" id="A0A1G8T8P1"/>
<dbReference type="Pfam" id="PF09709">
    <property type="entry name" value="Cas_Csd1"/>
    <property type="match status" value="1"/>
</dbReference>
<dbReference type="RefSeq" id="WP_031577982.1">
    <property type="nucleotide sequence ID" value="NZ_FNDZ01000016.1"/>
</dbReference>
<dbReference type="Proteomes" id="UP000183255">
    <property type="component" value="Unassembled WGS sequence"/>
</dbReference>
<proteinExistence type="predicted"/>
<dbReference type="EMBL" id="FNDZ01000016">
    <property type="protein sequence ID" value="SDJ37811.1"/>
    <property type="molecule type" value="Genomic_DNA"/>
</dbReference>
<organism evidence="1 2">
    <name type="scientific">Proteiniclasticum ruminis</name>
    <dbReference type="NCBI Taxonomy" id="398199"/>
    <lineage>
        <taxon>Bacteria</taxon>
        <taxon>Bacillati</taxon>
        <taxon>Bacillota</taxon>
        <taxon>Clostridia</taxon>
        <taxon>Eubacteriales</taxon>
        <taxon>Clostridiaceae</taxon>
        <taxon>Proteiniclasticum</taxon>
    </lineage>
</organism>
<dbReference type="NCBIfam" id="TIGR01863">
    <property type="entry name" value="cas_Csd1"/>
    <property type="match status" value="1"/>
</dbReference>
<protein>
    <submittedName>
        <fullName evidence="1">CRISPR-associated protein Csd1</fullName>
    </submittedName>
</protein>
<dbReference type="CDD" id="cd09757">
    <property type="entry name" value="Cas8c_I-C"/>
    <property type="match status" value="1"/>
</dbReference>
<accession>A0A1G8T8P1</accession>